<dbReference type="Proteomes" id="UP000050430">
    <property type="component" value="Unassembled WGS sequence"/>
</dbReference>
<dbReference type="PANTHER" id="PTHR11113:SF2">
    <property type="entry name" value="ADENINE DEAMINASE"/>
    <property type="match status" value="1"/>
</dbReference>
<evidence type="ECO:0000256" key="1">
    <source>
        <dbReference type="ARBA" id="ARBA00006773"/>
    </source>
</evidence>
<accession>A0A0P6X4F1</accession>
<dbReference type="Pfam" id="PF13382">
    <property type="entry name" value="Adenine_deam_C"/>
    <property type="match status" value="1"/>
</dbReference>
<dbReference type="AlphaFoldDB" id="A0A0P6X4F1"/>
<dbReference type="InterPro" id="IPR026912">
    <property type="entry name" value="Adenine_deam_C"/>
</dbReference>
<dbReference type="SUPFAM" id="SSF51556">
    <property type="entry name" value="Metallo-dependent hydrolases"/>
    <property type="match status" value="1"/>
</dbReference>
<dbReference type="STRING" id="229920.ADM99_01435"/>
<dbReference type="Gene3D" id="3.20.20.140">
    <property type="entry name" value="Metal-dependent hydrolases"/>
    <property type="match status" value="1"/>
</dbReference>
<protein>
    <recommendedName>
        <fullName evidence="2 6">Adenine deaminase</fullName>
        <shortName evidence="6">Adenase</shortName>
        <shortName evidence="6">Adenine aminase</shortName>
        <ecNumber evidence="2 6">3.5.4.2</ecNumber>
    </recommendedName>
</protein>
<dbReference type="RefSeq" id="WP_062423215.1">
    <property type="nucleotide sequence ID" value="NZ_BBYA01000014.1"/>
</dbReference>
<dbReference type="Pfam" id="PF01979">
    <property type="entry name" value="Amidohydro_1"/>
    <property type="match status" value="1"/>
</dbReference>
<dbReference type="HAMAP" id="MF_01518">
    <property type="entry name" value="Adenine_deamin"/>
    <property type="match status" value="1"/>
</dbReference>
<evidence type="ECO:0000259" key="7">
    <source>
        <dbReference type="Pfam" id="PF01979"/>
    </source>
</evidence>
<dbReference type="Gene3D" id="2.30.40.10">
    <property type="entry name" value="Urease, subunit C, domain 1"/>
    <property type="match status" value="1"/>
</dbReference>
<feature type="domain" description="Amidohydrolase-related" evidence="7">
    <location>
        <begin position="87"/>
        <end position="376"/>
    </location>
</feature>
<evidence type="ECO:0000256" key="4">
    <source>
        <dbReference type="ARBA" id="ARBA00023211"/>
    </source>
</evidence>
<dbReference type="EMBL" id="LGCK01000002">
    <property type="protein sequence ID" value="KPL74765.1"/>
    <property type="molecule type" value="Genomic_DNA"/>
</dbReference>
<evidence type="ECO:0000313" key="10">
    <source>
        <dbReference type="Proteomes" id="UP000050430"/>
    </source>
</evidence>
<dbReference type="PATRIC" id="fig|229920.5.peg.3101"/>
<name>A0A0P6X4F1_9CHLR</name>
<dbReference type="InterPro" id="IPR006679">
    <property type="entry name" value="Adenine_deam"/>
</dbReference>
<dbReference type="OrthoDB" id="9775607at2"/>
<keyword evidence="10" id="KW-1185">Reference proteome</keyword>
<comment type="similarity">
    <text evidence="1 6">Belongs to the metallo-dependent hydrolases superfamily. Adenine deaminase family.</text>
</comment>
<proteinExistence type="inferred from homology"/>
<reference evidence="9 10" key="1">
    <citation type="submission" date="2015-07" db="EMBL/GenBank/DDBJ databases">
        <title>Genome sequence of Leptolinea tardivitalis DSM 16556.</title>
        <authorList>
            <person name="Hemp J."/>
            <person name="Ward L.M."/>
            <person name="Pace L.A."/>
            <person name="Fischer W.W."/>
        </authorList>
    </citation>
    <scope>NUCLEOTIDE SEQUENCE [LARGE SCALE GENOMIC DNA]</scope>
    <source>
        <strain evidence="9 10">YMTK-2</strain>
    </source>
</reference>
<organism evidence="9 10">
    <name type="scientific">Leptolinea tardivitalis</name>
    <dbReference type="NCBI Taxonomy" id="229920"/>
    <lineage>
        <taxon>Bacteria</taxon>
        <taxon>Bacillati</taxon>
        <taxon>Chloroflexota</taxon>
        <taxon>Anaerolineae</taxon>
        <taxon>Anaerolineales</taxon>
        <taxon>Anaerolineaceae</taxon>
        <taxon>Leptolinea</taxon>
    </lineage>
</organism>
<dbReference type="InterPro" id="IPR006680">
    <property type="entry name" value="Amidohydro-rel"/>
</dbReference>
<keyword evidence="4 6" id="KW-0464">Manganese</keyword>
<dbReference type="SUPFAM" id="SSF51338">
    <property type="entry name" value="Composite domain of metallo-dependent hydrolases"/>
    <property type="match status" value="1"/>
</dbReference>
<evidence type="ECO:0000256" key="3">
    <source>
        <dbReference type="ARBA" id="ARBA00022801"/>
    </source>
</evidence>
<comment type="cofactor">
    <cofactor evidence="6">
        <name>Mn(2+)</name>
        <dbReference type="ChEBI" id="CHEBI:29035"/>
    </cofactor>
</comment>
<gene>
    <name evidence="6" type="primary">ade</name>
    <name evidence="9" type="ORF">ADM99_01435</name>
</gene>
<evidence type="ECO:0000256" key="5">
    <source>
        <dbReference type="ARBA" id="ARBA00047720"/>
    </source>
</evidence>
<evidence type="ECO:0000256" key="6">
    <source>
        <dbReference type="HAMAP-Rule" id="MF_01518"/>
    </source>
</evidence>
<sequence>MTVAKSGTYYHQRKALHDVTRDMAAVAMGFLPADLIIKNGKLINVNTSQIQPGIDIAIKHGFIALVGNADHVLADENTKIVDANGRYLAPGFIDSHMHIESTMVDIRSFAAGILPHGTTTICPDNHEITNVFGLKAVELFHKAAEGLPLKVFLAMPVCVPSIPGFEDAGATITAEEVAKAYEEGWAQLQGEQMNFPGVIYGDPNTHAITAASLKAGIILTGHYASLELNKGLNAFIASGMNACHESTTAEATLKRAQLGMYPQQRYGTAWLDMPNTIKAITENPGIDTRFFSMVTDDVTPATVAYEGHLVRVVREAIRQGVNPITAIQMVTINTAQLLEKARYIGTISPGRAADILILSDLVNVTIDEVYADGVLVSKDGKMVVELPRYDYPEWALKSVHLKKLTEKDFAIPASGKETVRVMRVYPGMVHTTEEFTEMTPVNGGLQSDPSKDIAKIAIFYRHQEKEGLTGTKGLGFMTGATLKPNTAFASTVSHDCHNLMVLGTDDKAMAVAGNALIEAGGGFAVVVDGQIEAIMPLPLAGLMSLEPVAVAAKQVRAVEDAIKKAGCPADSVEMTLSLLGLIVLEELHLSNKGLVELKPGQPPKFVDLVVNK</sequence>
<dbReference type="EC" id="3.5.4.2" evidence="2 6"/>
<comment type="caution">
    <text evidence="9">The sequence shown here is derived from an EMBL/GenBank/DDBJ whole genome shotgun (WGS) entry which is preliminary data.</text>
</comment>
<dbReference type="GO" id="GO:0000034">
    <property type="term" value="F:adenine deaminase activity"/>
    <property type="evidence" value="ECO:0007669"/>
    <property type="project" value="UniProtKB-UniRule"/>
</dbReference>
<comment type="catalytic activity">
    <reaction evidence="5 6">
        <text>adenine + H2O + H(+) = hypoxanthine + NH4(+)</text>
        <dbReference type="Rhea" id="RHEA:23688"/>
        <dbReference type="ChEBI" id="CHEBI:15377"/>
        <dbReference type="ChEBI" id="CHEBI:15378"/>
        <dbReference type="ChEBI" id="CHEBI:16708"/>
        <dbReference type="ChEBI" id="CHEBI:17368"/>
        <dbReference type="ChEBI" id="CHEBI:28938"/>
        <dbReference type="EC" id="3.5.4.2"/>
    </reaction>
</comment>
<evidence type="ECO:0000256" key="2">
    <source>
        <dbReference type="ARBA" id="ARBA00012782"/>
    </source>
</evidence>
<dbReference type="InterPro" id="IPR032466">
    <property type="entry name" value="Metal_Hydrolase"/>
</dbReference>
<dbReference type="InterPro" id="IPR011059">
    <property type="entry name" value="Metal-dep_hydrolase_composite"/>
</dbReference>
<dbReference type="PANTHER" id="PTHR11113">
    <property type="entry name" value="N-ACETYLGLUCOSAMINE-6-PHOSPHATE DEACETYLASE"/>
    <property type="match status" value="1"/>
</dbReference>
<evidence type="ECO:0000259" key="8">
    <source>
        <dbReference type="Pfam" id="PF13382"/>
    </source>
</evidence>
<keyword evidence="3 6" id="KW-0378">Hydrolase</keyword>
<feature type="domain" description="Adenine deaminase C-terminal" evidence="8">
    <location>
        <begin position="431"/>
        <end position="598"/>
    </location>
</feature>
<evidence type="ECO:0000313" key="9">
    <source>
        <dbReference type="EMBL" id="KPL74765.1"/>
    </source>
</evidence>
<dbReference type="GO" id="GO:0006146">
    <property type="term" value="P:adenine catabolic process"/>
    <property type="evidence" value="ECO:0007669"/>
    <property type="project" value="InterPro"/>
</dbReference>